<dbReference type="Proteomes" id="UP000799429">
    <property type="component" value="Unassembled WGS sequence"/>
</dbReference>
<evidence type="ECO:0000256" key="1">
    <source>
        <dbReference type="SAM" id="Coils"/>
    </source>
</evidence>
<evidence type="ECO:0000313" key="3">
    <source>
        <dbReference type="EMBL" id="KAF2835902.1"/>
    </source>
</evidence>
<evidence type="ECO:0000313" key="4">
    <source>
        <dbReference type="Proteomes" id="UP000799429"/>
    </source>
</evidence>
<protein>
    <submittedName>
        <fullName evidence="3">Uncharacterized protein</fullName>
    </submittedName>
</protein>
<feature type="non-terminal residue" evidence="3">
    <location>
        <position position="1"/>
    </location>
</feature>
<feature type="coiled-coil region" evidence="1">
    <location>
        <begin position="42"/>
        <end position="76"/>
    </location>
</feature>
<organism evidence="3 4">
    <name type="scientific">Patellaria atrata CBS 101060</name>
    <dbReference type="NCBI Taxonomy" id="1346257"/>
    <lineage>
        <taxon>Eukaryota</taxon>
        <taxon>Fungi</taxon>
        <taxon>Dikarya</taxon>
        <taxon>Ascomycota</taxon>
        <taxon>Pezizomycotina</taxon>
        <taxon>Dothideomycetes</taxon>
        <taxon>Dothideomycetes incertae sedis</taxon>
        <taxon>Patellariales</taxon>
        <taxon>Patellariaceae</taxon>
        <taxon>Patellaria</taxon>
    </lineage>
</organism>
<feature type="region of interest" description="Disordered" evidence="2">
    <location>
        <begin position="1"/>
        <end position="20"/>
    </location>
</feature>
<gene>
    <name evidence="3" type="ORF">M501DRAFT_997605</name>
</gene>
<sequence>MSVQLGGRERLETPNSTAAPGDAIAHAMQLLEEGQAKLVTKLAERHDQIEKMSGRIKELERMYNAERARRMEVQQQKDKVDDVADEGREFMKLYEKLEEAARQVVTLGASMANPNLGPLGKALADLKALVETPMDSE</sequence>
<keyword evidence="1" id="KW-0175">Coiled coil</keyword>
<dbReference type="AlphaFoldDB" id="A0A9P4VNP2"/>
<name>A0A9P4VNP2_9PEZI</name>
<reference evidence="3" key="1">
    <citation type="journal article" date="2020" name="Stud. Mycol.">
        <title>101 Dothideomycetes genomes: a test case for predicting lifestyles and emergence of pathogens.</title>
        <authorList>
            <person name="Haridas S."/>
            <person name="Albert R."/>
            <person name="Binder M."/>
            <person name="Bloem J."/>
            <person name="Labutti K."/>
            <person name="Salamov A."/>
            <person name="Andreopoulos B."/>
            <person name="Baker S."/>
            <person name="Barry K."/>
            <person name="Bills G."/>
            <person name="Bluhm B."/>
            <person name="Cannon C."/>
            <person name="Castanera R."/>
            <person name="Culley D."/>
            <person name="Daum C."/>
            <person name="Ezra D."/>
            <person name="Gonzalez J."/>
            <person name="Henrissat B."/>
            <person name="Kuo A."/>
            <person name="Liang C."/>
            <person name="Lipzen A."/>
            <person name="Lutzoni F."/>
            <person name="Magnuson J."/>
            <person name="Mondo S."/>
            <person name="Nolan M."/>
            <person name="Ohm R."/>
            <person name="Pangilinan J."/>
            <person name="Park H.-J."/>
            <person name="Ramirez L."/>
            <person name="Alfaro M."/>
            <person name="Sun H."/>
            <person name="Tritt A."/>
            <person name="Yoshinaga Y."/>
            <person name="Zwiers L.-H."/>
            <person name="Turgeon B."/>
            <person name="Goodwin S."/>
            <person name="Spatafora J."/>
            <person name="Crous P."/>
            <person name="Grigoriev I."/>
        </authorList>
    </citation>
    <scope>NUCLEOTIDE SEQUENCE</scope>
    <source>
        <strain evidence="3">CBS 101060</strain>
    </source>
</reference>
<dbReference type="EMBL" id="MU006106">
    <property type="protein sequence ID" value="KAF2835902.1"/>
    <property type="molecule type" value="Genomic_DNA"/>
</dbReference>
<comment type="caution">
    <text evidence="3">The sequence shown here is derived from an EMBL/GenBank/DDBJ whole genome shotgun (WGS) entry which is preliminary data.</text>
</comment>
<evidence type="ECO:0000256" key="2">
    <source>
        <dbReference type="SAM" id="MobiDB-lite"/>
    </source>
</evidence>
<keyword evidence="4" id="KW-1185">Reference proteome</keyword>
<accession>A0A9P4VNP2</accession>
<proteinExistence type="predicted"/>